<gene>
    <name evidence="2" type="ORF">LX32DRAFT_646074</name>
</gene>
<keyword evidence="3" id="KW-1185">Reference proteome</keyword>
<protein>
    <submittedName>
        <fullName evidence="2">Uncharacterized protein</fullName>
    </submittedName>
</protein>
<name>A0AAD9H4A8_9PEZI</name>
<organism evidence="2 3">
    <name type="scientific">Colletotrichum zoysiae</name>
    <dbReference type="NCBI Taxonomy" id="1216348"/>
    <lineage>
        <taxon>Eukaryota</taxon>
        <taxon>Fungi</taxon>
        <taxon>Dikarya</taxon>
        <taxon>Ascomycota</taxon>
        <taxon>Pezizomycotina</taxon>
        <taxon>Sordariomycetes</taxon>
        <taxon>Hypocreomycetidae</taxon>
        <taxon>Glomerellales</taxon>
        <taxon>Glomerellaceae</taxon>
        <taxon>Colletotrichum</taxon>
        <taxon>Colletotrichum graminicola species complex</taxon>
    </lineage>
</organism>
<comment type="caution">
    <text evidence="2">The sequence shown here is derived from an EMBL/GenBank/DDBJ whole genome shotgun (WGS) entry which is preliminary data.</text>
</comment>
<reference evidence="2" key="1">
    <citation type="submission" date="2021-06" db="EMBL/GenBank/DDBJ databases">
        <title>Comparative genomics, transcriptomics and evolutionary studies reveal genomic signatures of adaptation to plant cell wall in hemibiotrophic fungi.</title>
        <authorList>
            <consortium name="DOE Joint Genome Institute"/>
            <person name="Baroncelli R."/>
            <person name="Diaz J.F."/>
            <person name="Benocci T."/>
            <person name="Peng M."/>
            <person name="Battaglia E."/>
            <person name="Haridas S."/>
            <person name="Andreopoulos W."/>
            <person name="Labutti K."/>
            <person name="Pangilinan J."/>
            <person name="Floch G.L."/>
            <person name="Makela M.R."/>
            <person name="Henrissat B."/>
            <person name="Grigoriev I.V."/>
            <person name="Crouch J.A."/>
            <person name="De Vries R.P."/>
            <person name="Sukno S.A."/>
            <person name="Thon M.R."/>
        </authorList>
    </citation>
    <scope>NUCLEOTIDE SEQUENCE</scope>
    <source>
        <strain evidence="2">MAFF235873</strain>
    </source>
</reference>
<proteinExistence type="predicted"/>
<evidence type="ECO:0000313" key="2">
    <source>
        <dbReference type="EMBL" id="KAK2021818.1"/>
    </source>
</evidence>
<keyword evidence="1" id="KW-0732">Signal</keyword>
<dbReference type="AlphaFoldDB" id="A0AAD9H4A8"/>
<feature type="signal peptide" evidence="1">
    <location>
        <begin position="1"/>
        <end position="19"/>
    </location>
</feature>
<accession>A0AAD9H4A8</accession>
<evidence type="ECO:0000256" key="1">
    <source>
        <dbReference type="SAM" id="SignalP"/>
    </source>
</evidence>
<dbReference type="EMBL" id="MU843078">
    <property type="protein sequence ID" value="KAK2021818.1"/>
    <property type="molecule type" value="Genomic_DNA"/>
</dbReference>
<dbReference type="Proteomes" id="UP001232148">
    <property type="component" value="Unassembled WGS sequence"/>
</dbReference>
<evidence type="ECO:0000313" key="3">
    <source>
        <dbReference type="Proteomes" id="UP001232148"/>
    </source>
</evidence>
<feature type="chain" id="PRO_5042248065" evidence="1">
    <location>
        <begin position="20"/>
        <end position="82"/>
    </location>
</feature>
<sequence>MKVSIISLAIALTSALVAAVPQAEGFISDTELARRQFAQPPGFDTDVPCRKKCVGKCRTLQQVLTAKCDGDQVTCTCQPSPP</sequence>